<comment type="similarity">
    <text evidence="2 13">Belongs to the mitochondrial carrier (TC 2.A.29) family.</text>
</comment>
<proteinExistence type="inferred from homology"/>
<evidence type="ECO:0000256" key="12">
    <source>
        <dbReference type="PROSITE-ProRule" id="PRU00282"/>
    </source>
</evidence>
<dbReference type="GO" id="GO:0005471">
    <property type="term" value="F:ATP:ADP antiporter activity"/>
    <property type="evidence" value="ECO:0007669"/>
    <property type="project" value="UniProtKB-UniRule"/>
</dbReference>
<keyword evidence="3 13" id="KW-0813">Transport</keyword>
<evidence type="ECO:0000256" key="9">
    <source>
        <dbReference type="ARBA" id="ARBA00023128"/>
    </source>
</evidence>
<dbReference type="GO" id="GO:1990544">
    <property type="term" value="P:mitochondrial ATP transmembrane transport"/>
    <property type="evidence" value="ECO:0007669"/>
    <property type="project" value="InterPro"/>
</dbReference>
<dbReference type="PROSITE" id="PS50920">
    <property type="entry name" value="SOLCAR"/>
    <property type="match status" value="1"/>
</dbReference>
<dbReference type="GO" id="GO:0140021">
    <property type="term" value="P:mitochondrial ADP transmembrane transport"/>
    <property type="evidence" value="ECO:0007669"/>
    <property type="project" value="InterPro"/>
</dbReference>
<dbReference type="PANTHER" id="PTHR45635">
    <property type="entry name" value="ADP,ATP CARRIER PROTEIN 1-RELATED-RELATED"/>
    <property type="match status" value="1"/>
</dbReference>
<feature type="compositionally biased region" description="Polar residues" evidence="15">
    <location>
        <begin position="156"/>
        <end position="168"/>
    </location>
</feature>
<evidence type="ECO:0000256" key="8">
    <source>
        <dbReference type="ARBA" id="ARBA00022989"/>
    </source>
</evidence>
<dbReference type="InterPro" id="IPR023395">
    <property type="entry name" value="MCP_dom_sf"/>
</dbReference>
<comment type="subunit">
    <text evidence="14">Monomer.</text>
</comment>
<dbReference type="Pfam" id="PF00153">
    <property type="entry name" value="Mito_carr"/>
    <property type="match status" value="1"/>
</dbReference>
<dbReference type="AlphaFoldDB" id="A0A498JB66"/>
<name>A0A498JB66_MALDO</name>
<evidence type="ECO:0000313" key="17">
    <source>
        <dbReference type="Proteomes" id="UP000290289"/>
    </source>
</evidence>
<feature type="compositionally biased region" description="Basic and acidic residues" evidence="15">
    <location>
        <begin position="141"/>
        <end position="152"/>
    </location>
</feature>
<comment type="caution">
    <text evidence="16">The sequence shown here is derived from an EMBL/GenBank/DDBJ whole genome shotgun (WGS) entry which is preliminary data.</text>
</comment>
<evidence type="ECO:0000256" key="3">
    <source>
        <dbReference type="ARBA" id="ARBA00022448"/>
    </source>
</evidence>
<keyword evidence="6" id="KW-0677">Repeat</keyword>
<dbReference type="InterPro" id="IPR018108">
    <property type="entry name" value="MCP_transmembrane"/>
</dbReference>
<protein>
    <recommendedName>
        <fullName evidence="14">ADP/ATP translocase</fullName>
    </recommendedName>
    <alternativeName>
        <fullName evidence="14">ADP,ATP carrier protein</fullName>
    </alternativeName>
</protein>
<evidence type="ECO:0000256" key="5">
    <source>
        <dbReference type="ARBA" id="ARBA00022692"/>
    </source>
</evidence>
<keyword evidence="5 12" id="KW-0812">Transmembrane</keyword>
<dbReference type="Proteomes" id="UP000290289">
    <property type="component" value="Chromosome 8"/>
</dbReference>
<gene>
    <name evidence="16" type="ORF">DVH24_021108</name>
</gene>
<evidence type="ECO:0000256" key="11">
    <source>
        <dbReference type="ARBA" id="ARBA00024143"/>
    </source>
</evidence>
<evidence type="ECO:0000256" key="2">
    <source>
        <dbReference type="ARBA" id="ARBA00006375"/>
    </source>
</evidence>
<organism evidence="16 17">
    <name type="scientific">Malus domestica</name>
    <name type="common">Apple</name>
    <name type="synonym">Pyrus malus</name>
    <dbReference type="NCBI Taxonomy" id="3750"/>
    <lineage>
        <taxon>Eukaryota</taxon>
        <taxon>Viridiplantae</taxon>
        <taxon>Streptophyta</taxon>
        <taxon>Embryophyta</taxon>
        <taxon>Tracheophyta</taxon>
        <taxon>Spermatophyta</taxon>
        <taxon>Magnoliopsida</taxon>
        <taxon>eudicotyledons</taxon>
        <taxon>Gunneridae</taxon>
        <taxon>Pentapetalae</taxon>
        <taxon>rosids</taxon>
        <taxon>fabids</taxon>
        <taxon>Rosales</taxon>
        <taxon>Rosaceae</taxon>
        <taxon>Amygdaloideae</taxon>
        <taxon>Maleae</taxon>
        <taxon>Malus</taxon>
    </lineage>
</organism>
<evidence type="ECO:0000256" key="6">
    <source>
        <dbReference type="ARBA" id="ARBA00022737"/>
    </source>
</evidence>
<keyword evidence="7" id="KW-0999">Mitochondrion inner membrane</keyword>
<dbReference type="EMBL" id="RDQH01000334">
    <property type="protein sequence ID" value="RXH92085.1"/>
    <property type="molecule type" value="Genomic_DNA"/>
</dbReference>
<keyword evidence="10 12" id="KW-0472">Membrane</keyword>
<keyword evidence="9" id="KW-0496">Mitochondrion</keyword>
<evidence type="ECO:0000256" key="13">
    <source>
        <dbReference type="RuleBase" id="RU000488"/>
    </source>
</evidence>
<dbReference type="GO" id="GO:0005743">
    <property type="term" value="C:mitochondrial inner membrane"/>
    <property type="evidence" value="ECO:0007669"/>
    <property type="project" value="UniProtKB-SubCell"/>
</dbReference>
<dbReference type="InterPro" id="IPR002113">
    <property type="entry name" value="ADT_euk_type"/>
</dbReference>
<keyword evidence="4" id="KW-0050">Antiport</keyword>
<keyword evidence="8" id="KW-1133">Transmembrane helix</keyword>
<evidence type="ECO:0000256" key="7">
    <source>
        <dbReference type="ARBA" id="ARBA00022792"/>
    </source>
</evidence>
<evidence type="ECO:0000313" key="16">
    <source>
        <dbReference type="EMBL" id="RXH92085.1"/>
    </source>
</evidence>
<feature type="region of interest" description="Disordered" evidence="15">
    <location>
        <begin position="120"/>
        <end position="168"/>
    </location>
</feature>
<evidence type="ECO:0000256" key="1">
    <source>
        <dbReference type="ARBA" id="ARBA00004448"/>
    </source>
</evidence>
<keyword evidence="17" id="KW-1185">Reference proteome</keyword>
<reference evidence="16 17" key="1">
    <citation type="submission" date="2018-10" db="EMBL/GenBank/DDBJ databases">
        <title>A high-quality apple genome assembly.</title>
        <authorList>
            <person name="Hu J."/>
        </authorList>
    </citation>
    <scope>NUCLEOTIDE SEQUENCE [LARGE SCALE GENOMIC DNA]</scope>
    <source>
        <strain evidence="17">cv. HFTH1</strain>
        <tissue evidence="16">Young leaf</tissue>
    </source>
</reference>
<comment type="function">
    <text evidence="14">Catalyzes the exchange of ADP and ATP across the membrane.</text>
</comment>
<evidence type="ECO:0000256" key="15">
    <source>
        <dbReference type="SAM" id="MobiDB-lite"/>
    </source>
</evidence>
<dbReference type="PANTHER" id="PTHR45635:SF14">
    <property type="entry name" value="ADP_ATP TRANSLOCASE"/>
    <property type="match status" value="1"/>
</dbReference>
<evidence type="ECO:0000256" key="14">
    <source>
        <dbReference type="RuleBase" id="RU368008"/>
    </source>
</evidence>
<feature type="repeat" description="Solcar" evidence="12">
    <location>
        <begin position="8"/>
        <end position="107"/>
    </location>
</feature>
<dbReference type="STRING" id="3750.A0A498JB66"/>
<dbReference type="Gene3D" id="1.50.40.10">
    <property type="entry name" value="Mitochondrial carrier domain"/>
    <property type="match status" value="1"/>
</dbReference>
<evidence type="ECO:0000256" key="10">
    <source>
        <dbReference type="ARBA" id="ARBA00023136"/>
    </source>
</evidence>
<evidence type="ECO:0000256" key="4">
    <source>
        <dbReference type="ARBA" id="ARBA00022449"/>
    </source>
</evidence>
<dbReference type="SUPFAM" id="SSF103506">
    <property type="entry name" value="Mitochondrial carrier"/>
    <property type="match status" value="1"/>
</dbReference>
<accession>A0A498JB66</accession>
<sequence>MEENANNFWALFNYFWASICNSIIPFVRSELKLNCVGIIVYHGLYFGMYDSLKPVVLTVKYSSSLDAFKQNIKNEGAKSLFKGVRANILRAVASANVLAGYDKLQVLIIPLNWSHWRSGQADEGADDGPERADEGAAEGPGRGDEELCRDGVRPCTSHTDVQPPNLATTTSSCSTFDLSATLPCRYPVA</sequence>
<comment type="subcellular location">
    <subcellularLocation>
        <location evidence="14">Membrane</location>
        <topology evidence="14">Multi-pass membrane protein</topology>
    </subcellularLocation>
    <subcellularLocation>
        <location evidence="1">Mitochondrion inner membrane</location>
        <topology evidence="1">Multi-pass membrane protein</topology>
    </subcellularLocation>
</comment>
<comment type="catalytic activity">
    <reaction evidence="11">
        <text>ADP(in) + ATP(out) = ADP(out) + ATP(in)</text>
        <dbReference type="Rhea" id="RHEA:34999"/>
        <dbReference type="ChEBI" id="CHEBI:30616"/>
        <dbReference type="ChEBI" id="CHEBI:456216"/>
    </reaction>
    <physiologicalReaction direction="left-to-right" evidence="11">
        <dbReference type="Rhea" id="RHEA:35000"/>
    </physiologicalReaction>
</comment>